<feature type="domain" description="Helicase ATP-binding" evidence="6">
    <location>
        <begin position="23"/>
        <end position="182"/>
    </location>
</feature>
<dbReference type="InterPro" id="IPR001650">
    <property type="entry name" value="Helicase_C-like"/>
</dbReference>
<dbReference type="GO" id="GO:0070478">
    <property type="term" value="P:nuclear-transcribed mRNA catabolic process, 3'-5' exonucleolytic nonsense-mediated decay"/>
    <property type="evidence" value="ECO:0007669"/>
    <property type="project" value="TreeGrafter"/>
</dbReference>
<dbReference type="PROSITE" id="PS51194">
    <property type="entry name" value="HELICASE_CTER"/>
    <property type="match status" value="1"/>
</dbReference>
<dbReference type="Gene3D" id="1.10.3380.30">
    <property type="match status" value="1"/>
</dbReference>
<dbReference type="InterPro" id="IPR027417">
    <property type="entry name" value="P-loop_NTPase"/>
</dbReference>
<dbReference type="Gene3D" id="3.40.50.300">
    <property type="entry name" value="P-loop containing nucleotide triphosphate hydrolases"/>
    <property type="match status" value="2"/>
</dbReference>
<dbReference type="EC" id="3.6.4.-" evidence="8"/>
<dbReference type="SMART" id="SM00487">
    <property type="entry name" value="DEXDc"/>
    <property type="match status" value="1"/>
</dbReference>
<dbReference type="InterPro" id="IPR014001">
    <property type="entry name" value="Helicase_ATP-bd"/>
</dbReference>
<organism evidence="8 9">
    <name type="scientific">Canibacter oris</name>
    <dbReference type="NCBI Taxonomy" id="1365628"/>
    <lineage>
        <taxon>Bacteria</taxon>
        <taxon>Bacillati</taxon>
        <taxon>Actinomycetota</taxon>
        <taxon>Actinomycetes</taxon>
        <taxon>Micrococcales</taxon>
        <taxon>Microbacteriaceae</taxon>
        <taxon>Canibacter</taxon>
    </lineage>
</organism>
<dbReference type="GO" id="GO:0003676">
    <property type="term" value="F:nucleic acid binding"/>
    <property type="evidence" value="ECO:0007669"/>
    <property type="project" value="InterPro"/>
</dbReference>
<evidence type="ECO:0000313" key="9">
    <source>
        <dbReference type="Proteomes" id="UP000571183"/>
    </source>
</evidence>
<proteinExistence type="predicted"/>
<dbReference type="CDD" id="cd18795">
    <property type="entry name" value="SF2_C_Ski2"/>
    <property type="match status" value="1"/>
</dbReference>
<evidence type="ECO:0000259" key="7">
    <source>
        <dbReference type="PROSITE" id="PS51194"/>
    </source>
</evidence>
<dbReference type="EMBL" id="JACIFD010000011">
    <property type="protein sequence ID" value="MBB4071882.1"/>
    <property type="molecule type" value="Genomic_DNA"/>
</dbReference>
<dbReference type="InterPro" id="IPR011545">
    <property type="entry name" value="DEAD/DEAH_box_helicase_dom"/>
</dbReference>
<sequence length="759" mass="83869">MTALEAFEGKLGYRLDAFQRTACQCLEDGSSVLVAAPTGAGKTTVAEFAVALARREFDLEIVYTAPIKALSNQKHAELCAEYGADQVALLTGDVTLNPDAPIKVMTTEVLRNIIYADPARLERTHSVVLDEVHFLGDRFRGPVWEEIILHLPQHIKIVGLSATVSNAEELGDWMHLVRGNTEVIISEERPVPLYQHVFTGSSLLPMYVRGRFNPEIVRLKPLRKRSRSAAPRRQAPSRISAPQVVHALQETGLTPAIYFIFSRIGCDQAVTRCVADGISLTTRSERLEIRAAAQQVLQQLTPSERRALRLNSWLRGLERGVAAHHAGLLPQQKLIVEQLFQQRLVKVVFATETLALGINMPAKAVVIEKLKKFNGDERVYLSSGEFTQLTGRAGRRGIDTEGHAIILWENSLDLEVLEGLTAARTYPVLSSFRPTYNMAVNLLRSREVAVVRDVLERSFAQFQADRSLAGDAMQLQRMQESLQGYQNAIAAATDVEIARRWEARAQKLSKQMRSLTRQLNRRTGNISRVFERVITVLRTLGYLAEPTTLAAQVALVPASLPEAVYSQQLVSQTAQLEVLRPTVWGLALARIHGEKALLAAECLRSGAWEGLDAYELAAIVSCLTYEPRRNDAGYGTPLSGAYDVALERTAGIFMRLDALEEDFALPQTLAPFAYNAWVMHAWAREVPLDEILEHSELNVGDFLRWVKQTADLLGQLVAAGETVLNSEVALPADAALALLEVVNTARAARTAIVYGLVEA</sequence>
<comment type="caution">
    <text evidence="8">The sequence shown here is derived from an EMBL/GenBank/DDBJ whole genome shotgun (WGS) entry which is preliminary data.</text>
</comment>
<dbReference type="InterPro" id="IPR012961">
    <property type="entry name" value="Ski2/MTR4_C"/>
</dbReference>
<dbReference type="Pfam" id="PF00270">
    <property type="entry name" value="DEAD"/>
    <property type="match status" value="1"/>
</dbReference>
<dbReference type="AlphaFoldDB" id="A0A840DK76"/>
<evidence type="ECO:0000259" key="6">
    <source>
        <dbReference type="PROSITE" id="PS51192"/>
    </source>
</evidence>
<evidence type="ECO:0000313" key="8">
    <source>
        <dbReference type="EMBL" id="MBB4071882.1"/>
    </source>
</evidence>
<evidence type="ECO:0000256" key="3">
    <source>
        <dbReference type="ARBA" id="ARBA00022806"/>
    </source>
</evidence>
<dbReference type="GO" id="GO:0005524">
    <property type="term" value="F:ATP binding"/>
    <property type="evidence" value="ECO:0007669"/>
    <property type="project" value="UniProtKB-KW"/>
</dbReference>
<keyword evidence="5" id="KW-0175">Coiled coil</keyword>
<dbReference type="SMART" id="SM01142">
    <property type="entry name" value="DSHCT"/>
    <property type="match status" value="1"/>
</dbReference>
<dbReference type="GO" id="GO:0016787">
    <property type="term" value="F:hydrolase activity"/>
    <property type="evidence" value="ECO:0007669"/>
    <property type="project" value="UniProtKB-KW"/>
</dbReference>
<dbReference type="RefSeq" id="WP_183304842.1">
    <property type="nucleotide sequence ID" value="NZ_JACIFD010000011.1"/>
</dbReference>
<feature type="domain" description="Helicase C-terminal" evidence="7">
    <location>
        <begin position="279"/>
        <end position="444"/>
    </location>
</feature>
<dbReference type="InterPro" id="IPR050699">
    <property type="entry name" value="RNA-DNA_Helicase"/>
</dbReference>
<dbReference type="Proteomes" id="UP000571183">
    <property type="component" value="Unassembled WGS sequence"/>
</dbReference>
<name>A0A840DK76_9MICO</name>
<evidence type="ECO:0000256" key="4">
    <source>
        <dbReference type="ARBA" id="ARBA00022840"/>
    </source>
</evidence>
<keyword evidence="3 8" id="KW-0347">Helicase</keyword>
<dbReference type="GO" id="GO:0004386">
    <property type="term" value="F:helicase activity"/>
    <property type="evidence" value="ECO:0007669"/>
    <property type="project" value="UniProtKB-KW"/>
</dbReference>
<dbReference type="SUPFAM" id="SSF52540">
    <property type="entry name" value="P-loop containing nucleoside triphosphate hydrolases"/>
    <property type="match status" value="1"/>
</dbReference>
<keyword evidence="4" id="KW-0067">ATP-binding</keyword>
<keyword evidence="2 8" id="KW-0378">Hydrolase</keyword>
<accession>A0A840DK76</accession>
<dbReference type="PANTHER" id="PTHR12131:SF1">
    <property type="entry name" value="ATP-DEPENDENT RNA HELICASE SUPV3L1, MITOCHONDRIAL-RELATED"/>
    <property type="match status" value="1"/>
</dbReference>
<protein>
    <submittedName>
        <fullName evidence="8">ATP-dependent RNA helicase HelY</fullName>
        <ecNumber evidence="8">3.6.4.-</ecNumber>
    </submittedName>
</protein>
<evidence type="ECO:0000256" key="1">
    <source>
        <dbReference type="ARBA" id="ARBA00022741"/>
    </source>
</evidence>
<keyword evidence="1" id="KW-0547">Nucleotide-binding</keyword>
<feature type="coiled-coil region" evidence="5">
    <location>
        <begin position="475"/>
        <end position="518"/>
    </location>
</feature>
<reference evidence="8" key="1">
    <citation type="submission" date="2020-08" db="EMBL/GenBank/DDBJ databases">
        <title>Sequencing the genomes of 1000 actinobacteria strains.</title>
        <authorList>
            <person name="Klenk H.-P."/>
        </authorList>
    </citation>
    <scope>NUCLEOTIDE SEQUENCE [LARGE SCALE GENOMIC DNA]</scope>
    <source>
        <strain evidence="8">DSM 27064</strain>
    </source>
</reference>
<dbReference type="Pfam" id="PF00271">
    <property type="entry name" value="Helicase_C"/>
    <property type="match status" value="1"/>
</dbReference>
<dbReference type="GO" id="GO:0055087">
    <property type="term" value="C:Ski complex"/>
    <property type="evidence" value="ECO:0007669"/>
    <property type="project" value="TreeGrafter"/>
</dbReference>
<dbReference type="PANTHER" id="PTHR12131">
    <property type="entry name" value="ATP-DEPENDENT RNA AND DNA HELICASE"/>
    <property type="match status" value="1"/>
</dbReference>
<gene>
    <name evidence="8" type="ORF">F5897_001201</name>
</gene>
<dbReference type="SMART" id="SM00490">
    <property type="entry name" value="HELICc"/>
    <property type="match status" value="1"/>
</dbReference>
<dbReference type="PROSITE" id="PS51192">
    <property type="entry name" value="HELICASE_ATP_BIND_1"/>
    <property type="match status" value="1"/>
</dbReference>
<evidence type="ECO:0000256" key="2">
    <source>
        <dbReference type="ARBA" id="ARBA00022801"/>
    </source>
</evidence>
<evidence type="ECO:0000256" key="5">
    <source>
        <dbReference type="SAM" id="Coils"/>
    </source>
</evidence>
<keyword evidence="9" id="KW-1185">Reference proteome</keyword>
<dbReference type="Pfam" id="PF08148">
    <property type="entry name" value="DSHCT"/>
    <property type="match status" value="1"/>
</dbReference>